<protein>
    <submittedName>
        <fullName evidence="2">Uncharacterized protein</fullName>
    </submittedName>
</protein>
<dbReference type="EMBL" id="JXXN02004740">
    <property type="protein sequence ID" value="THD20365.1"/>
    <property type="molecule type" value="Genomic_DNA"/>
</dbReference>
<evidence type="ECO:0000313" key="3">
    <source>
        <dbReference type="Proteomes" id="UP000230066"/>
    </source>
</evidence>
<evidence type="ECO:0000313" key="2">
    <source>
        <dbReference type="EMBL" id="THD20365.1"/>
    </source>
</evidence>
<dbReference type="AlphaFoldDB" id="A0A4E0QYQ3"/>
<proteinExistence type="predicted"/>
<dbReference type="Proteomes" id="UP000230066">
    <property type="component" value="Unassembled WGS sequence"/>
</dbReference>
<organism evidence="2 3">
    <name type="scientific">Fasciola hepatica</name>
    <name type="common">Liver fluke</name>
    <dbReference type="NCBI Taxonomy" id="6192"/>
    <lineage>
        <taxon>Eukaryota</taxon>
        <taxon>Metazoa</taxon>
        <taxon>Spiralia</taxon>
        <taxon>Lophotrochozoa</taxon>
        <taxon>Platyhelminthes</taxon>
        <taxon>Trematoda</taxon>
        <taxon>Digenea</taxon>
        <taxon>Plagiorchiida</taxon>
        <taxon>Echinostomata</taxon>
        <taxon>Echinostomatoidea</taxon>
        <taxon>Fasciolidae</taxon>
        <taxon>Fasciola</taxon>
    </lineage>
</organism>
<reference evidence="2" key="1">
    <citation type="submission" date="2019-03" db="EMBL/GenBank/DDBJ databases">
        <title>Improved annotation for the trematode Fasciola hepatica.</title>
        <authorList>
            <person name="Choi Y.-J."/>
            <person name="Martin J."/>
            <person name="Mitreva M."/>
        </authorList>
    </citation>
    <scope>NUCLEOTIDE SEQUENCE [LARGE SCALE GENOMIC DNA]</scope>
</reference>
<sequence length="100" mass="10846">MNSSEAPTSPDSLLSRPTVGEDPQTISAERDEHKAIKSRHRRNSSRADSSSGQERPSSSSTRCSEIKSDQSVAGSDDLTDDETIDHENKRSEAPESGFVV</sequence>
<feature type="compositionally biased region" description="Low complexity" evidence="1">
    <location>
        <begin position="49"/>
        <end position="60"/>
    </location>
</feature>
<keyword evidence="3" id="KW-1185">Reference proteome</keyword>
<name>A0A4E0QYQ3_FASHE</name>
<evidence type="ECO:0000256" key="1">
    <source>
        <dbReference type="SAM" id="MobiDB-lite"/>
    </source>
</evidence>
<accession>A0A4E0QYQ3</accession>
<feature type="compositionally biased region" description="Polar residues" evidence="1">
    <location>
        <begin position="1"/>
        <end position="12"/>
    </location>
</feature>
<gene>
    <name evidence="2" type="ORF">D915_008295</name>
</gene>
<comment type="caution">
    <text evidence="2">The sequence shown here is derived from an EMBL/GenBank/DDBJ whole genome shotgun (WGS) entry which is preliminary data.</text>
</comment>
<feature type="region of interest" description="Disordered" evidence="1">
    <location>
        <begin position="1"/>
        <end position="100"/>
    </location>
</feature>